<dbReference type="EMBL" id="WTXG01000020">
    <property type="protein sequence ID" value="KAI0300027.1"/>
    <property type="molecule type" value="Genomic_DNA"/>
</dbReference>
<keyword evidence="2" id="KW-1185">Reference proteome</keyword>
<proteinExistence type="predicted"/>
<dbReference type="Proteomes" id="UP001203297">
    <property type="component" value="Unassembled WGS sequence"/>
</dbReference>
<feature type="non-terminal residue" evidence="1">
    <location>
        <position position="1"/>
    </location>
</feature>
<evidence type="ECO:0000313" key="1">
    <source>
        <dbReference type="EMBL" id="KAI0300027.1"/>
    </source>
</evidence>
<organism evidence="1 2">
    <name type="scientific">Multifurca ochricompacta</name>
    <dbReference type="NCBI Taxonomy" id="376703"/>
    <lineage>
        <taxon>Eukaryota</taxon>
        <taxon>Fungi</taxon>
        <taxon>Dikarya</taxon>
        <taxon>Basidiomycota</taxon>
        <taxon>Agaricomycotina</taxon>
        <taxon>Agaricomycetes</taxon>
        <taxon>Russulales</taxon>
        <taxon>Russulaceae</taxon>
        <taxon>Multifurca</taxon>
    </lineage>
</organism>
<name>A0AAD4M4A0_9AGAM</name>
<gene>
    <name evidence="1" type="ORF">B0F90DRAFT_1572247</name>
</gene>
<dbReference type="AlphaFoldDB" id="A0AAD4M4A0"/>
<protein>
    <submittedName>
        <fullName evidence="1">Uncharacterized protein</fullName>
    </submittedName>
</protein>
<feature type="non-terminal residue" evidence="1">
    <location>
        <position position="132"/>
    </location>
</feature>
<comment type="caution">
    <text evidence="1">The sequence shown here is derived from an EMBL/GenBank/DDBJ whole genome shotgun (WGS) entry which is preliminary data.</text>
</comment>
<sequence length="132" mass="15101">VVWDYAIAAIALAVKIHRDYLPPLKPIYARHFLALAPHEMYFDDLELAQRDLLEYFSYDLGMPTPQGLLDELHLALPTLRYALDFENAWEDVLSETWTQLLAAARSPDMLRFPVSLLTATALIEAITRVVCR</sequence>
<reference evidence="1" key="1">
    <citation type="journal article" date="2022" name="New Phytol.">
        <title>Evolutionary transition to the ectomycorrhizal habit in the genomes of a hyperdiverse lineage of mushroom-forming fungi.</title>
        <authorList>
            <person name="Looney B."/>
            <person name="Miyauchi S."/>
            <person name="Morin E."/>
            <person name="Drula E."/>
            <person name="Courty P.E."/>
            <person name="Kohler A."/>
            <person name="Kuo A."/>
            <person name="LaButti K."/>
            <person name="Pangilinan J."/>
            <person name="Lipzen A."/>
            <person name="Riley R."/>
            <person name="Andreopoulos W."/>
            <person name="He G."/>
            <person name="Johnson J."/>
            <person name="Nolan M."/>
            <person name="Tritt A."/>
            <person name="Barry K.W."/>
            <person name="Grigoriev I.V."/>
            <person name="Nagy L.G."/>
            <person name="Hibbett D."/>
            <person name="Henrissat B."/>
            <person name="Matheny P.B."/>
            <person name="Labbe J."/>
            <person name="Martin F.M."/>
        </authorList>
    </citation>
    <scope>NUCLEOTIDE SEQUENCE</scope>
    <source>
        <strain evidence="1">BPL690</strain>
    </source>
</reference>
<evidence type="ECO:0000313" key="2">
    <source>
        <dbReference type="Proteomes" id="UP001203297"/>
    </source>
</evidence>
<accession>A0AAD4M4A0</accession>